<evidence type="ECO:0000313" key="7">
    <source>
        <dbReference type="Proteomes" id="UP000269669"/>
    </source>
</evidence>
<keyword evidence="7" id="KW-1185">Reference proteome</keyword>
<feature type="region of interest" description="Disordered" evidence="5">
    <location>
        <begin position="1"/>
        <end position="24"/>
    </location>
</feature>
<dbReference type="SMART" id="SM00028">
    <property type="entry name" value="TPR"/>
    <property type="match status" value="4"/>
</dbReference>
<dbReference type="Gene3D" id="2.60.40.1120">
    <property type="entry name" value="Carboxypeptidase-like, regulatory domain"/>
    <property type="match status" value="1"/>
</dbReference>
<organism evidence="6 7">
    <name type="scientific">Edaphobacter aggregans</name>
    <dbReference type="NCBI Taxonomy" id="570835"/>
    <lineage>
        <taxon>Bacteria</taxon>
        <taxon>Pseudomonadati</taxon>
        <taxon>Acidobacteriota</taxon>
        <taxon>Terriglobia</taxon>
        <taxon>Terriglobales</taxon>
        <taxon>Acidobacteriaceae</taxon>
        <taxon>Edaphobacter</taxon>
    </lineage>
</organism>
<feature type="repeat" description="TPR" evidence="4">
    <location>
        <begin position="397"/>
        <end position="430"/>
    </location>
</feature>
<sequence>MKSSSIVNSLYKSRSSSKTSKSRTDRRLHSVLAVITGLMTLSFPAVAQQASPQRSDEVIVWGAVNSSDGKPVNDAVVRLEHEGVPGTVETKTNAAGDFVFLALRTGSYLLNAEKAGLRSRSAAVVVPSQRDQEKIYLVLEDSGSTHSDFSTSSLSTIQTMTFADKPSFSIAGVTDWTAVGGHGSDSSLRTSEALASETLTLKSTSPEHSAASVTGDTNEANRHRLVGELDEKSGDPLGAVHEYEQAVHLDPSEQNYFEWGSELLLHRAILQAQEVFHKGVETYPRSVKMLTGLGAALFAGARYDEAALRLCNASDLNPTDPEPYIFMGKIEIAAPNTLACIEQKLARFVQEQPENSLANYFYAMALLKRQQQPPNRQVTQEAESLFTKAATIDDKCGDAYLQLGILSASARDFEKAIGFYMKAVEADPQLGEAHYRLGMVYDRMGESAKAKREFQLHDEIKKQQAETIERQRREVKQFLVVLPEHPPTP</sequence>
<name>A0A428MKS1_9BACT</name>
<dbReference type="Gene3D" id="1.25.40.10">
    <property type="entry name" value="Tetratricopeptide repeat domain"/>
    <property type="match status" value="2"/>
</dbReference>
<dbReference type="Pfam" id="PF13431">
    <property type="entry name" value="TPR_17"/>
    <property type="match status" value="1"/>
</dbReference>
<comment type="caution">
    <text evidence="6">The sequence shown here is derived from an EMBL/GenBank/DDBJ whole genome shotgun (WGS) entry which is preliminary data.</text>
</comment>
<feature type="compositionally biased region" description="Polar residues" evidence="5">
    <location>
        <begin position="1"/>
        <end position="11"/>
    </location>
</feature>
<dbReference type="Pfam" id="PF13432">
    <property type="entry name" value="TPR_16"/>
    <property type="match status" value="1"/>
</dbReference>
<keyword evidence="3" id="KW-0808">Transferase</keyword>
<dbReference type="Pfam" id="PF13620">
    <property type="entry name" value="CarboxypepD_reg"/>
    <property type="match status" value="1"/>
</dbReference>
<dbReference type="PROSITE" id="PS50005">
    <property type="entry name" value="TPR"/>
    <property type="match status" value="2"/>
</dbReference>
<dbReference type="GO" id="GO:0016757">
    <property type="term" value="F:glycosyltransferase activity"/>
    <property type="evidence" value="ECO:0007669"/>
    <property type="project" value="UniProtKB-KW"/>
</dbReference>
<dbReference type="OrthoDB" id="113577at2"/>
<evidence type="ECO:0000256" key="4">
    <source>
        <dbReference type="PROSITE-ProRule" id="PRU00339"/>
    </source>
</evidence>
<dbReference type="InterPro" id="IPR019734">
    <property type="entry name" value="TPR_rpt"/>
</dbReference>
<evidence type="ECO:0000256" key="2">
    <source>
        <dbReference type="ARBA" id="ARBA00022676"/>
    </source>
</evidence>
<dbReference type="InterPro" id="IPR051939">
    <property type="entry name" value="Glycosyltr_41/O-GlcNAc_trsf"/>
</dbReference>
<protein>
    <submittedName>
        <fullName evidence="6">Tetratricopeptide repeat protein</fullName>
    </submittedName>
</protein>
<dbReference type="PANTHER" id="PTHR44835">
    <property type="entry name" value="UDP-N-ACETYLGLUCOSAMINE--PEPTIDE N-ACETYLGLUCOSAMINYLTRANSFERASE SPINDLY-RELATED"/>
    <property type="match status" value="1"/>
</dbReference>
<dbReference type="AlphaFoldDB" id="A0A428MKS1"/>
<proteinExistence type="predicted"/>
<dbReference type="SUPFAM" id="SSF49464">
    <property type="entry name" value="Carboxypeptidase regulatory domain-like"/>
    <property type="match status" value="1"/>
</dbReference>
<gene>
    <name evidence="6" type="ORF">EDE15_2942</name>
</gene>
<dbReference type="InterPro" id="IPR008969">
    <property type="entry name" value="CarboxyPept-like_regulatory"/>
</dbReference>
<evidence type="ECO:0000256" key="5">
    <source>
        <dbReference type="SAM" id="MobiDB-lite"/>
    </source>
</evidence>
<evidence type="ECO:0000256" key="3">
    <source>
        <dbReference type="ARBA" id="ARBA00022679"/>
    </source>
</evidence>
<feature type="repeat" description="TPR" evidence="4">
    <location>
        <begin position="220"/>
        <end position="253"/>
    </location>
</feature>
<accession>A0A428MKS1</accession>
<dbReference type="Proteomes" id="UP000269669">
    <property type="component" value="Unassembled WGS sequence"/>
</dbReference>
<feature type="region of interest" description="Disordered" evidence="5">
    <location>
        <begin position="199"/>
        <end position="221"/>
    </location>
</feature>
<evidence type="ECO:0000256" key="1">
    <source>
        <dbReference type="ARBA" id="ARBA00004922"/>
    </source>
</evidence>
<dbReference type="InterPro" id="IPR011990">
    <property type="entry name" value="TPR-like_helical_dom_sf"/>
</dbReference>
<dbReference type="SUPFAM" id="SSF48452">
    <property type="entry name" value="TPR-like"/>
    <property type="match status" value="1"/>
</dbReference>
<reference evidence="6 7" key="1">
    <citation type="submission" date="2018-12" db="EMBL/GenBank/DDBJ databases">
        <title>Sequencing of bacterial isolates from soil warming experiment in Harvard Forest, Massachusetts, USA.</title>
        <authorList>
            <person name="Deangelis K."/>
        </authorList>
    </citation>
    <scope>NUCLEOTIDE SEQUENCE [LARGE SCALE GENOMIC DNA]</scope>
    <source>
        <strain evidence="6 7">EB153</strain>
    </source>
</reference>
<comment type="pathway">
    <text evidence="1">Protein modification; protein glycosylation.</text>
</comment>
<dbReference type="PANTHER" id="PTHR44835:SF1">
    <property type="entry name" value="PROTEIN O-GLCNAC TRANSFERASE"/>
    <property type="match status" value="1"/>
</dbReference>
<keyword evidence="4" id="KW-0802">TPR repeat</keyword>
<dbReference type="EMBL" id="RSDW01000001">
    <property type="protein sequence ID" value="RSL17409.1"/>
    <property type="molecule type" value="Genomic_DNA"/>
</dbReference>
<feature type="compositionally biased region" description="Polar residues" evidence="5">
    <location>
        <begin position="199"/>
        <end position="218"/>
    </location>
</feature>
<evidence type="ECO:0000313" key="6">
    <source>
        <dbReference type="EMBL" id="RSL17409.1"/>
    </source>
</evidence>
<keyword evidence="2" id="KW-0328">Glycosyltransferase</keyword>